<dbReference type="Proteomes" id="UP000607653">
    <property type="component" value="Unassembled WGS sequence"/>
</dbReference>
<sequence length="40" mass="5008">MIFFRNKQNMLNEPVKDRRMEEPALEMQIKRREAQWDRTA</sequence>
<reference evidence="1 2" key="1">
    <citation type="journal article" date="2020" name="Mol. Biol. Evol.">
        <title>Distinct Expression and Methylation Patterns for Genes with Different Fates following a Single Whole-Genome Duplication in Flowering Plants.</title>
        <authorList>
            <person name="Shi T."/>
            <person name="Rahmani R.S."/>
            <person name="Gugger P.F."/>
            <person name="Wang M."/>
            <person name="Li H."/>
            <person name="Zhang Y."/>
            <person name="Li Z."/>
            <person name="Wang Q."/>
            <person name="Van de Peer Y."/>
            <person name="Marchal K."/>
            <person name="Chen J."/>
        </authorList>
    </citation>
    <scope>NUCLEOTIDE SEQUENCE [LARGE SCALE GENOMIC DNA]</scope>
    <source>
        <tissue evidence="1">Leaf</tissue>
    </source>
</reference>
<dbReference type="EMBL" id="DUZY01000004">
    <property type="protein sequence ID" value="DAD35261.1"/>
    <property type="molecule type" value="Genomic_DNA"/>
</dbReference>
<comment type="caution">
    <text evidence="1">The sequence shown here is derived from an EMBL/GenBank/DDBJ whole genome shotgun (WGS) entry which is preliminary data.</text>
</comment>
<organism evidence="1 2">
    <name type="scientific">Nelumbo nucifera</name>
    <name type="common">Sacred lotus</name>
    <dbReference type="NCBI Taxonomy" id="4432"/>
    <lineage>
        <taxon>Eukaryota</taxon>
        <taxon>Viridiplantae</taxon>
        <taxon>Streptophyta</taxon>
        <taxon>Embryophyta</taxon>
        <taxon>Tracheophyta</taxon>
        <taxon>Spermatophyta</taxon>
        <taxon>Magnoliopsida</taxon>
        <taxon>Proteales</taxon>
        <taxon>Nelumbonaceae</taxon>
        <taxon>Nelumbo</taxon>
    </lineage>
</organism>
<name>A0A822YUM0_NELNU</name>
<accession>A0A822YUM0</accession>
<evidence type="ECO:0000313" key="2">
    <source>
        <dbReference type="Proteomes" id="UP000607653"/>
    </source>
</evidence>
<proteinExistence type="predicted"/>
<evidence type="ECO:0000313" key="1">
    <source>
        <dbReference type="EMBL" id="DAD35261.1"/>
    </source>
</evidence>
<dbReference type="AlphaFoldDB" id="A0A822YUM0"/>
<keyword evidence="2" id="KW-1185">Reference proteome</keyword>
<gene>
    <name evidence="1" type="ORF">HUJ06_005901</name>
</gene>
<protein>
    <submittedName>
        <fullName evidence="1">Uncharacterized protein</fullName>
    </submittedName>
</protein>